<feature type="transmembrane region" description="Helical" evidence="7">
    <location>
        <begin position="57"/>
        <end position="75"/>
    </location>
</feature>
<dbReference type="Proteomes" id="UP000230822">
    <property type="component" value="Unassembled WGS sequence"/>
</dbReference>
<accession>A0A2M7IDB7</accession>
<evidence type="ECO:0000259" key="8">
    <source>
        <dbReference type="Pfam" id="PF00999"/>
    </source>
</evidence>
<feature type="transmembrane region" description="Helical" evidence="7">
    <location>
        <begin position="6"/>
        <end position="26"/>
    </location>
</feature>
<evidence type="ECO:0000256" key="3">
    <source>
        <dbReference type="ARBA" id="ARBA00022448"/>
    </source>
</evidence>
<feature type="transmembrane region" description="Helical" evidence="7">
    <location>
        <begin position="360"/>
        <end position="378"/>
    </location>
</feature>
<dbReference type="InterPro" id="IPR038770">
    <property type="entry name" value="Na+/solute_symporter_sf"/>
</dbReference>
<evidence type="ECO:0000256" key="6">
    <source>
        <dbReference type="ARBA" id="ARBA00023136"/>
    </source>
</evidence>
<feature type="transmembrane region" description="Helical" evidence="7">
    <location>
        <begin position="114"/>
        <end position="133"/>
    </location>
</feature>
<keyword evidence="3" id="KW-0813">Transport</keyword>
<evidence type="ECO:0000256" key="2">
    <source>
        <dbReference type="ARBA" id="ARBA00005551"/>
    </source>
</evidence>
<reference evidence="10" key="1">
    <citation type="submission" date="2017-09" db="EMBL/GenBank/DDBJ databases">
        <title>Depth-based differentiation of microbial function through sediment-hosted aquifers and enrichment of novel symbionts in the deep terrestrial subsurface.</title>
        <authorList>
            <person name="Probst A.J."/>
            <person name="Ladd B."/>
            <person name="Jarett J.K."/>
            <person name="Geller-Mcgrath D.E."/>
            <person name="Sieber C.M.K."/>
            <person name="Emerson J.B."/>
            <person name="Anantharaman K."/>
            <person name="Thomas B.C."/>
            <person name="Malmstrom R."/>
            <person name="Stieglmeier M."/>
            <person name="Klingl A."/>
            <person name="Woyke T."/>
            <person name="Ryan C.M."/>
            <person name="Banfield J.F."/>
        </authorList>
    </citation>
    <scope>NUCLEOTIDE SEQUENCE [LARGE SCALE GENOMIC DNA]</scope>
</reference>
<evidence type="ECO:0000256" key="5">
    <source>
        <dbReference type="ARBA" id="ARBA00022989"/>
    </source>
</evidence>
<dbReference type="Pfam" id="PF00999">
    <property type="entry name" value="Na_H_Exchanger"/>
    <property type="match status" value="1"/>
</dbReference>
<dbReference type="GO" id="GO:0016020">
    <property type="term" value="C:membrane"/>
    <property type="evidence" value="ECO:0007669"/>
    <property type="project" value="UniProtKB-SubCell"/>
</dbReference>
<feature type="transmembrane region" description="Helical" evidence="7">
    <location>
        <begin position="178"/>
        <end position="201"/>
    </location>
</feature>
<keyword evidence="6 7" id="KW-0472">Membrane</keyword>
<feature type="transmembrane region" description="Helical" evidence="7">
    <location>
        <begin position="145"/>
        <end position="166"/>
    </location>
</feature>
<feature type="transmembrane region" description="Helical" evidence="7">
    <location>
        <begin position="274"/>
        <end position="293"/>
    </location>
</feature>
<keyword evidence="5 7" id="KW-1133">Transmembrane helix</keyword>
<feature type="transmembrane region" description="Helical" evidence="7">
    <location>
        <begin position="221"/>
        <end position="239"/>
    </location>
</feature>
<comment type="similarity">
    <text evidence="2">Belongs to the monovalent cation:proton antiporter 2 (CPA2) transporter (TC 2.A.37) family.</text>
</comment>
<feature type="transmembrane region" description="Helical" evidence="7">
    <location>
        <begin position="87"/>
        <end position="108"/>
    </location>
</feature>
<dbReference type="InterPro" id="IPR006153">
    <property type="entry name" value="Cation/H_exchanger_TM"/>
</dbReference>
<evidence type="ECO:0000313" key="10">
    <source>
        <dbReference type="Proteomes" id="UP000230822"/>
    </source>
</evidence>
<keyword evidence="4 7" id="KW-0812">Transmembrane</keyword>
<evidence type="ECO:0000256" key="4">
    <source>
        <dbReference type="ARBA" id="ARBA00022692"/>
    </source>
</evidence>
<protein>
    <recommendedName>
        <fullName evidence="8">Cation/H+ exchanger transmembrane domain-containing protein</fullName>
    </recommendedName>
</protein>
<organism evidence="9 10">
    <name type="scientific">Candidatus Roizmanbacteria bacterium CG_4_8_14_3_um_filter_34_9</name>
    <dbReference type="NCBI Taxonomy" id="1974832"/>
    <lineage>
        <taxon>Bacteria</taxon>
        <taxon>Candidatus Roizmaniibacteriota</taxon>
    </lineage>
</organism>
<feature type="non-terminal residue" evidence="9">
    <location>
        <position position="427"/>
    </location>
</feature>
<dbReference type="PANTHER" id="PTHR42751">
    <property type="entry name" value="SODIUM/HYDROGEN EXCHANGER FAMILY/TRKA DOMAIN PROTEIN"/>
    <property type="match status" value="1"/>
</dbReference>
<evidence type="ECO:0000256" key="7">
    <source>
        <dbReference type="SAM" id="Phobius"/>
    </source>
</evidence>
<dbReference type="GO" id="GO:0015297">
    <property type="term" value="F:antiporter activity"/>
    <property type="evidence" value="ECO:0007669"/>
    <property type="project" value="InterPro"/>
</dbReference>
<evidence type="ECO:0000256" key="1">
    <source>
        <dbReference type="ARBA" id="ARBA00004141"/>
    </source>
</evidence>
<comment type="subcellular location">
    <subcellularLocation>
        <location evidence="1">Membrane</location>
        <topology evidence="1">Multi-pass membrane protein</topology>
    </subcellularLocation>
</comment>
<feature type="transmembrane region" description="Helical" evidence="7">
    <location>
        <begin position="33"/>
        <end position="51"/>
    </location>
</feature>
<gene>
    <name evidence="9" type="ORF">CO005_00365</name>
</gene>
<feature type="domain" description="Cation/H+ exchanger transmembrane" evidence="8">
    <location>
        <begin position="19"/>
        <end position="377"/>
    </location>
</feature>
<feature type="transmembrane region" description="Helical" evidence="7">
    <location>
        <begin position="299"/>
        <end position="321"/>
    </location>
</feature>
<proteinExistence type="inferred from homology"/>
<dbReference type="Gene3D" id="1.20.1530.20">
    <property type="match status" value="1"/>
</dbReference>
<comment type="caution">
    <text evidence="9">The sequence shown here is derived from an EMBL/GenBank/DDBJ whole genome shotgun (WGS) entry which is preliminary data.</text>
</comment>
<evidence type="ECO:0000313" key="9">
    <source>
        <dbReference type="EMBL" id="PIW73636.1"/>
    </source>
</evidence>
<dbReference type="GO" id="GO:1902600">
    <property type="term" value="P:proton transmembrane transport"/>
    <property type="evidence" value="ECO:0007669"/>
    <property type="project" value="InterPro"/>
</dbReference>
<sequence length="427" mass="48425">MGEISFSLVLNFFLYLSIPFLMAMIAKKAKLSPLIGYIGGGLVIGNLFPAMATNEGIMSFAYFGIVFLLFTLGLETNFNRIFILKKFIIIGGLLQLFLSMFLVFLFSLLFKFSLLESFLIGIALSSSSTTIVAKIIQDRGEESSFIGEITMGILIFQDIAFIPYLIIFTSITSKDISAWTIIKDTILGLIKATAIITALFYFGQKIIPKIFNKIARISRELFDLFIVVFIFFVVGLSIILKIPTLIGAMLAGVLLAQTIEHYHIFSEIRPLRNLLGVIFFVYIGSHIELRLVIPYLPSILLFTVGVIIIKALIILIIFLSLKFHSKTSFNLSMYLFQIDEDAFILMSSAYLTKVITLEKYLFVITSVLITFILTPIFINNKEKFYRSIREFIKKYILFLEKFIVYRIDSNQSPIDTLEIKNHVVICG</sequence>
<dbReference type="EMBL" id="PFGU01000008">
    <property type="protein sequence ID" value="PIW73636.1"/>
    <property type="molecule type" value="Genomic_DNA"/>
</dbReference>
<name>A0A2M7IDB7_9BACT</name>
<dbReference type="AlphaFoldDB" id="A0A2M7IDB7"/>
<dbReference type="PANTHER" id="PTHR42751:SF3">
    <property type="entry name" value="SODIUM_GLUTAMATE SYMPORTER"/>
    <property type="match status" value="1"/>
</dbReference>